<evidence type="ECO:0000313" key="4">
    <source>
        <dbReference type="Proteomes" id="UP001461498"/>
    </source>
</evidence>
<evidence type="ECO:0008006" key="5">
    <source>
        <dbReference type="Google" id="ProtNLM"/>
    </source>
</evidence>
<dbReference type="Proteomes" id="UP001461498">
    <property type="component" value="Unassembled WGS sequence"/>
</dbReference>
<organism evidence="3 4">
    <name type="scientific">Rhynocoris fuscipes</name>
    <dbReference type="NCBI Taxonomy" id="488301"/>
    <lineage>
        <taxon>Eukaryota</taxon>
        <taxon>Metazoa</taxon>
        <taxon>Ecdysozoa</taxon>
        <taxon>Arthropoda</taxon>
        <taxon>Hexapoda</taxon>
        <taxon>Insecta</taxon>
        <taxon>Pterygota</taxon>
        <taxon>Neoptera</taxon>
        <taxon>Paraneoptera</taxon>
        <taxon>Hemiptera</taxon>
        <taxon>Heteroptera</taxon>
        <taxon>Panheteroptera</taxon>
        <taxon>Cimicomorpha</taxon>
        <taxon>Reduviidae</taxon>
        <taxon>Harpactorinae</taxon>
        <taxon>Harpactorini</taxon>
        <taxon>Rhynocoris</taxon>
    </lineage>
</organism>
<gene>
    <name evidence="3" type="ORF">O3M35_003380</name>
</gene>
<dbReference type="AlphaFoldDB" id="A0AAW1CIR2"/>
<dbReference type="EMBL" id="JAPXFL010000012">
    <property type="protein sequence ID" value="KAK9498823.1"/>
    <property type="molecule type" value="Genomic_DNA"/>
</dbReference>
<reference evidence="3 4" key="1">
    <citation type="submission" date="2022-12" db="EMBL/GenBank/DDBJ databases">
        <title>Chromosome-level genome assembly of true bugs.</title>
        <authorList>
            <person name="Ma L."/>
            <person name="Li H."/>
        </authorList>
    </citation>
    <scope>NUCLEOTIDE SEQUENCE [LARGE SCALE GENOMIC DNA]</scope>
    <source>
        <strain evidence="3">Lab_2022b</strain>
    </source>
</reference>
<keyword evidence="4" id="KW-1185">Reference proteome</keyword>
<protein>
    <recommendedName>
        <fullName evidence="5">Endonuclease-reverse transcriptase</fullName>
    </recommendedName>
</protein>
<comment type="caution">
    <text evidence="3">The sequence shown here is derived from an EMBL/GenBank/DDBJ whole genome shotgun (WGS) entry which is preliminary data.</text>
</comment>
<accession>A0AAW1CIR2</accession>
<evidence type="ECO:0000313" key="3">
    <source>
        <dbReference type="EMBL" id="KAK9498823.1"/>
    </source>
</evidence>
<keyword evidence="1" id="KW-0175">Coiled coil</keyword>
<feature type="region of interest" description="Disordered" evidence="2">
    <location>
        <begin position="223"/>
        <end position="290"/>
    </location>
</feature>
<sequence length="290" mass="33692">MFTLALRSDISLWEKILSAINSLRIDISDNLAKISEVRNIVSETNNKLTLLQKEVTTLKNENKQLKKINKQQNVKILAFERELRRKNLIIYGLNLSASDYSEKLSEILSFIKSNLGIDCNDNDIIYFRQLGRKPTMQPILIKFDSEKKKNDVFAKRILLKGTQFSLNEDVPQQIRNERKVLYAFLKKEVEKGNTVKMRYNYVIHNNKRLFYDDIVKFNTDERVKKKNTPRRHGSRADSLGELSQGASRDDDSSRPSTPKGLTQLEHWLGTPDRSRVQQVLKKMKTSESTE</sequence>
<evidence type="ECO:0000256" key="2">
    <source>
        <dbReference type="SAM" id="MobiDB-lite"/>
    </source>
</evidence>
<name>A0AAW1CIR2_9HEMI</name>
<feature type="coiled-coil region" evidence="1">
    <location>
        <begin position="34"/>
        <end position="75"/>
    </location>
</feature>
<proteinExistence type="predicted"/>
<feature type="compositionally biased region" description="Basic residues" evidence="2">
    <location>
        <begin position="224"/>
        <end position="233"/>
    </location>
</feature>
<evidence type="ECO:0000256" key="1">
    <source>
        <dbReference type="SAM" id="Coils"/>
    </source>
</evidence>